<accession>A0A9P5GH15</accession>
<dbReference type="PROSITE" id="PS50157">
    <property type="entry name" value="ZINC_FINGER_C2H2_2"/>
    <property type="match status" value="1"/>
</dbReference>
<evidence type="ECO:0000259" key="3">
    <source>
        <dbReference type="PROSITE" id="PS50157"/>
    </source>
</evidence>
<dbReference type="AlphaFoldDB" id="A0A9P5GH15"/>
<dbReference type="EMBL" id="JAAOZQ010000104">
    <property type="protein sequence ID" value="KAF7518142.1"/>
    <property type="molecule type" value="Genomic_DNA"/>
</dbReference>
<organism evidence="4 5">
    <name type="scientific">Penicillium crustosum</name>
    <name type="common">Blue mold fungus</name>
    <dbReference type="NCBI Taxonomy" id="36656"/>
    <lineage>
        <taxon>Eukaryota</taxon>
        <taxon>Fungi</taxon>
        <taxon>Dikarya</taxon>
        <taxon>Ascomycota</taxon>
        <taxon>Pezizomycotina</taxon>
        <taxon>Eurotiomycetes</taxon>
        <taxon>Eurotiomycetidae</taxon>
        <taxon>Eurotiales</taxon>
        <taxon>Aspergillaceae</taxon>
        <taxon>Penicillium</taxon>
    </lineage>
</organism>
<dbReference type="SUPFAM" id="SSF57667">
    <property type="entry name" value="beta-beta-alpha zinc fingers"/>
    <property type="match status" value="1"/>
</dbReference>
<dbReference type="InterPro" id="IPR036236">
    <property type="entry name" value="Znf_C2H2_sf"/>
</dbReference>
<dbReference type="PROSITE" id="PS00028">
    <property type="entry name" value="ZINC_FINGER_C2H2_1"/>
    <property type="match status" value="1"/>
</dbReference>
<dbReference type="Gene3D" id="3.30.160.60">
    <property type="entry name" value="Classic Zinc Finger"/>
    <property type="match status" value="1"/>
</dbReference>
<keyword evidence="1" id="KW-0862">Zinc</keyword>
<evidence type="ECO:0000256" key="2">
    <source>
        <dbReference type="SAM" id="MobiDB-lite"/>
    </source>
</evidence>
<protein>
    <recommendedName>
        <fullName evidence="3">C2H2-type domain-containing protein</fullName>
    </recommendedName>
</protein>
<feature type="region of interest" description="Disordered" evidence="2">
    <location>
        <begin position="129"/>
        <end position="210"/>
    </location>
</feature>
<keyword evidence="5" id="KW-1185">Reference proteome</keyword>
<gene>
    <name evidence="4" type="ORF">PCG10_000630</name>
</gene>
<dbReference type="InterPro" id="IPR013087">
    <property type="entry name" value="Znf_C2H2_type"/>
</dbReference>
<keyword evidence="1" id="KW-0863">Zinc-finger</keyword>
<evidence type="ECO:0000313" key="5">
    <source>
        <dbReference type="Proteomes" id="UP000701341"/>
    </source>
</evidence>
<dbReference type="SMART" id="SM00355">
    <property type="entry name" value="ZnF_C2H2"/>
    <property type="match status" value="2"/>
</dbReference>
<reference evidence="4" key="1">
    <citation type="submission" date="2020-02" db="EMBL/GenBank/DDBJ databases">
        <authorList>
            <person name="Lichtner F.J."/>
        </authorList>
    </citation>
    <scope>NUCLEOTIDE SEQUENCE</scope>
    <source>
        <strain evidence="4">G10</strain>
    </source>
</reference>
<dbReference type="Proteomes" id="UP000701341">
    <property type="component" value="Unassembled WGS sequence"/>
</dbReference>
<dbReference type="GO" id="GO:0008270">
    <property type="term" value="F:zinc ion binding"/>
    <property type="evidence" value="ECO:0007669"/>
    <property type="project" value="UniProtKB-KW"/>
</dbReference>
<feature type="compositionally biased region" description="Polar residues" evidence="2">
    <location>
        <begin position="151"/>
        <end position="174"/>
    </location>
</feature>
<evidence type="ECO:0000313" key="4">
    <source>
        <dbReference type="EMBL" id="KAF7518142.1"/>
    </source>
</evidence>
<keyword evidence="1" id="KW-0479">Metal-binding</keyword>
<comment type="caution">
    <text evidence="4">The sequence shown here is derived from an EMBL/GenBank/DDBJ whole genome shotgun (WGS) entry which is preliminary data.</text>
</comment>
<sequence>MTRSLDDINLDNQTLDHLFEFDLTTFGSVYPQPFRARRSPTVADTSTARAYQPRYNPYEELLTPVGGHFVPTAPPTHRRPNQNIQYHTVSDNDPRALAIPFHGSAEYFSRTAPLVASPLQYPQPNQNTAQYFTVNSNDPQAPATAFDSPRDSSTCTASPVPSPLGQVQPQQGPSRSEVIALGALSNGSTNDKAPRSPNHGHEQANSNNDIRCDWPGCSYHGTFTKKGSLKRHRDEQHTSPRSFPCPLCENAYSRKSHLNDHQLKAHGIRVYVQ</sequence>
<feature type="domain" description="C2H2-type" evidence="3">
    <location>
        <begin position="243"/>
        <end position="266"/>
    </location>
</feature>
<proteinExistence type="predicted"/>
<evidence type="ECO:0000256" key="1">
    <source>
        <dbReference type="PROSITE-ProRule" id="PRU00042"/>
    </source>
</evidence>
<feature type="compositionally biased region" description="Polar residues" evidence="2">
    <location>
        <begin position="129"/>
        <end position="139"/>
    </location>
</feature>
<name>A0A9P5GH15_PENCR</name>